<dbReference type="InterPro" id="IPR006221">
    <property type="entry name" value="TrpG/PapA_dom"/>
</dbReference>
<dbReference type="GO" id="GO:0004049">
    <property type="term" value="F:anthranilate synthase activity"/>
    <property type="evidence" value="ECO:0007669"/>
    <property type="project" value="UniProtKB-EC"/>
</dbReference>
<dbReference type="CDD" id="cd01743">
    <property type="entry name" value="GATase1_Anthranilate_Synthase"/>
    <property type="match status" value="1"/>
</dbReference>
<dbReference type="FunFam" id="3.40.50.880:FF:000003">
    <property type="entry name" value="Anthranilate synthase component II"/>
    <property type="match status" value="1"/>
</dbReference>
<protein>
    <submittedName>
        <fullName evidence="3">Anthranilate synthase, component II</fullName>
        <ecNumber evidence="3">4.1.3.27</ecNumber>
    </submittedName>
</protein>
<dbReference type="SUPFAM" id="SSF52317">
    <property type="entry name" value="Class I glutamine amidotransferase-like"/>
    <property type="match status" value="1"/>
</dbReference>
<dbReference type="InterPro" id="IPR050472">
    <property type="entry name" value="Anth_synth/Amidotransfase"/>
</dbReference>
<keyword evidence="3" id="KW-0456">Lyase</keyword>
<dbReference type="EMBL" id="CP002515">
    <property type="protein sequence ID" value="AEP13181.1"/>
    <property type="molecule type" value="Genomic_DNA"/>
</dbReference>
<dbReference type="GO" id="GO:0005829">
    <property type="term" value="C:cytosol"/>
    <property type="evidence" value="ECO:0007669"/>
    <property type="project" value="TreeGrafter"/>
</dbReference>
<dbReference type="Proteomes" id="UP000006791">
    <property type="component" value="Chromosome 2"/>
</dbReference>
<dbReference type="GO" id="GO:0000162">
    <property type="term" value="P:L-tryptophan biosynthetic process"/>
    <property type="evidence" value="ECO:0007669"/>
    <property type="project" value="TreeGrafter"/>
</dbReference>
<dbReference type="PRINTS" id="PR00096">
    <property type="entry name" value="GATASE"/>
</dbReference>
<dbReference type="Pfam" id="PF00117">
    <property type="entry name" value="GATase"/>
    <property type="match status" value="1"/>
</dbReference>
<dbReference type="HOGENOM" id="CLU_014340_1_3_0"/>
<proteinExistence type="predicted"/>
<dbReference type="NCBIfam" id="TIGR00566">
    <property type="entry name" value="trpG_papA"/>
    <property type="match status" value="1"/>
</dbReference>
<accession>G2LK14</accession>
<dbReference type="OrthoDB" id="9807137at2"/>
<dbReference type="InterPro" id="IPR029062">
    <property type="entry name" value="Class_I_gatase-like"/>
</dbReference>
<evidence type="ECO:0000256" key="1">
    <source>
        <dbReference type="ARBA" id="ARBA00022962"/>
    </source>
</evidence>
<dbReference type="PRINTS" id="PR00097">
    <property type="entry name" value="ANTSNTHASEII"/>
</dbReference>
<dbReference type="Gene3D" id="3.40.50.880">
    <property type="match status" value="1"/>
</dbReference>
<organism evidence="3 4">
    <name type="scientific">Chloracidobacterium thermophilum (strain B)</name>
    <dbReference type="NCBI Taxonomy" id="981222"/>
    <lineage>
        <taxon>Bacteria</taxon>
        <taxon>Pseudomonadati</taxon>
        <taxon>Acidobacteriota</taxon>
        <taxon>Terriglobia</taxon>
        <taxon>Terriglobales</taxon>
        <taxon>Acidobacteriaceae</taxon>
        <taxon>Chloracidobacterium</taxon>
    </lineage>
</organism>
<dbReference type="STRING" id="981222.Cabther_B0177"/>
<evidence type="ECO:0000259" key="2">
    <source>
        <dbReference type="Pfam" id="PF00117"/>
    </source>
</evidence>
<keyword evidence="1" id="KW-0315">Glutamine amidotransferase</keyword>
<sequence>MIVIVDNYDSFTFNLYQMLQMQTAEEVVVVRNDAVNLATLRDWRPTRIVLSPGPGRPDNPRDFGVCRDILLAATELAAPILGVCLGHQGIAVAYGGRAVQAPRIVHGKASEMVITADSPLFDGLPPRFAAMRYHSLVADEATLPDCLMVTARDAVEGIIMALQHRDWPVYGVQFHPESIGTPLGQRILANFLRC</sequence>
<evidence type="ECO:0000313" key="3">
    <source>
        <dbReference type="EMBL" id="AEP13181.1"/>
    </source>
</evidence>
<dbReference type="PANTHER" id="PTHR43418">
    <property type="entry name" value="MULTIFUNCTIONAL TRYPTOPHAN BIOSYNTHESIS PROTEIN-RELATED"/>
    <property type="match status" value="1"/>
</dbReference>
<gene>
    <name evidence="3" type="ordered locus">Cabther_B0177</name>
</gene>
<feature type="domain" description="Glutamine amidotransferase" evidence="2">
    <location>
        <begin position="3"/>
        <end position="192"/>
    </location>
</feature>
<evidence type="ECO:0000313" key="4">
    <source>
        <dbReference type="Proteomes" id="UP000006791"/>
    </source>
</evidence>
<reference evidence="3 4" key="1">
    <citation type="journal article" date="2012" name="Environ. Microbiol.">
        <title>Complete genome of Candidatus Chloracidobacterium thermophilum, a chlorophyll-based photoheterotroph belonging to the phylum Acidobacteria.</title>
        <authorList>
            <person name="Garcia Costas A.M."/>
            <person name="Liu Z."/>
            <person name="Tomsho L.P."/>
            <person name="Schuster S.C."/>
            <person name="Ward D.M."/>
            <person name="Bryant D.A."/>
        </authorList>
    </citation>
    <scope>NUCLEOTIDE SEQUENCE [LARGE SCALE GENOMIC DNA]</scope>
    <source>
        <strain evidence="3 4">B</strain>
    </source>
</reference>
<dbReference type="EC" id="4.1.3.27" evidence="3"/>
<dbReference type="AlphaFoldDB" id="G2LK14"/>
<name>G2LK14_CHLTF</name>
<keyword evidence="4" id="KW-1185">Reference proteome</keyword>
<dbReference type="InterPro" id="IPR017926">
    <property type="entry name" value="GATASE"/>
</dbReference>
<dbReference type="PROSITE" id="PS51273">
    <property type="entry name" value="GATASE_TYPE_1"/>
    <property type="match status" value="1"/>
</dbReference>
<dbReference type="PRINTS" id="PR00099">
    <property type="entry name" value="CPSGATASE"/>
</dbReference>
<dbReference type="PANTHER" id="PTHR43418:SF4">
    <property type="entry name" value="MULTIFUNCTIONAL TRYPTOPHAN BIOSYNTHESIS PROTEIN"/>
    <property type="match status" value="1"/>
</dbReference>
<dbReference type="KEGG" id="ctm:Cabther_B0177"/>
<dbReference type="MEROPS" id="C26.955"/>